<proteinExistence type="predicted"/>
<name>A0A8J7UZI0_9PROT</name>
<dbReference type="EMBL" id="JAGMWN010000001">
    <property type="protein sequence ID" value="MBP5855706.1"/>
    <property type="molecule type" value="Genomic_DNA"/>
</dbReference>
<dbReference type="AlphaFoldDB" id="A0A8J7UZI0"/>
<keyword evidence="2" id="KW-1185">Reference proteome</keyword>
<organism evidence="1 2">
    <name type="scientific">Marivibrio halodurans</name>
    <dbReference type="NCBI Taxonomy" id="2039722"/>
    <lineage>
        <taxon>Bacteria</taxon>
        <taxon>Pseudomonadati</taxon>
        <taxon>Pseudomonadota</taxon>
        <taxon>Alphaproteobacteria</taxon>
        <taxon>Rhodospirillales</taxon>
        <taxon>Rhodospirillaceae</taxon>
        <taxon>Marivibrio</taxon>
    </lineage>
</organism>
<protein>
    <submittedName>
        <fullName evidence="1">Uncharacterized protein</fullName>
    </submittedName>
</protein>
<gene>
    <name evidence="1" type="ORF">KAJ83_01695</name>
</gene>
<evidence type="ECO:0000313" key="1">
    <source>
        <dbReference type="EMBL" id="MBP5855706.1"/>
    </source>
</evidence>
<dbReference type="RefSeq" id="WP_210680284.1">
    <property type="nucleotide sequence ID" value="NZ_JAGMWN010000001.1"/>
</dbReference>
<evidence type="ECO:0000313" key="2">
    <source>
        <dbReference type="Proteomes" id="UP000672602"/>
    </source>
</evidence>
<comment type="caution">
    <text evidence="1">The sequence shown here is derived from an EMBL/GenBank/DDBJ whole genome shotgun (WGS) entry which is preliminary data.</text>
</comment>
<sequence length="92" mass="10347">MKATVYIRPHGRAQDIDVFDVYPADEQFFQDNAFEVSMEDTPLGFIVYADVGIRQEDGTPVEAMELAGGRDCKDTLNSLRRKCVELMAAEDI</sequence>
<dbReference type="Proteomes" id="UP000672602">
    <property type="component" value="Unassembled WGS sequence"/>
</dbReference>
<reference evidence="1" key="1">
    <citation type="submission" date="2021-04" db="EMBL/GenBank/DDBJ databases">
        <authorList>
            <person name="Zhang D.-C."/>
        </authorList>
    </citation>
    <scope>NUCLEOTIDE SEQUENCE</scope>
    <source>
        <strain evidence="1">CGMCC 1.15697</strain>
    </source>
</reference>
<accession>A0A8J7UZI0</accession>